<sequence length="225" mass="25818">MKAGVLYSGGKDSTMALYEALKSKTEEVKYLISVFPENPESYMFHVPNIELTKLSSKAVGIPLIQVKTKGEKEKEVKDLEKALKKLDIDVLYFGGLESNYQRSRVYKVCKRLGIKAKAPFWQVDPLDYMEKIIKRNFKVIITSVSAEGFDKSWLGKELNYKTLEDILELNKKYGIHIAFEGGEAETLVLDCPIFKKKIKIVKAKKEWFNYHGILRIEEAKLVKKS</sequence>
<dbReference type="InterPro" id="IPR022427">
    <property type="entry name" value="MJ0570_ATP-bd"/>
</dbReference>
<dbReference type="Gene3D" id="3.40.50.620">
    <property type="entry name" value="HUPs"/>
    <property type="match status" value="1"/>
</dbReference>
<dbReference type="InterPro" id="IPR005237">
    <property type="entry name" value="MJ0570"/>
</dbReference>
<evidence type="ECO:0000313" key="2">
    <source>
        <dbReference type="EMBL" id="ADP77458.1"/>
    </source>
</evidence>
<dbReference type="NCBIfam" id="TIGR00289">
    <property type="entry name" value="TIGR00289 family protein"/>
    <property type="match status" value="1"/>
</dbReference>
<name>E3GYS6_METFV</name>
<dbReference type="HOGENOM" id="CLU_010289_0_2_2"/>
<dbReference type="GO" id="GO:0017183">
    <property type="term" value="P:protein histidyl modification to diphthamide"/>
    <property type="evidence" value="ECO:0007669"/>
    <property type="project" value="TreeGrafter"/>
</dbReference>
<dbReference type="CDD" id="cd01994">
    <property type="entry name" value="AANH_PF0828-like"/>
    <property type="match status" value="1"/>
</dbReference>
<dbReference type="STRING" id="523846.Mfer_0659"/>
<protein>
    <submittedName>
        <fullName evidence="2">ATP binding protein</fullName>
    </submittedName>
</protein>
<dbReference type="KEGG" id="mfv:Mfer_0659"/>
<keyword evidence="3" id="KW-1185">Reference proteome</keyword>
<organism evidence="2 3">
    <name type="scientific">Methanothermus fervidus (strain ATCC 43054 / DSM 2088 / JCM 10308 / V24 S)</name>
    <dbReference type="NCBI Taxonomy" id="523846"/>
    <lineage>
        <taxon>Archaea</taxon>
        <taxon>Methanobacteriati</taxon>
        <taxon>Methanobacteriota</taxon>
        <taxon>Methanomada group</taxon>
        <taxon>Methanobacteria</taxon>
        <taxon>Methanobacteriales</taxon>
        <taxon>Methanothermaceae</taxon>
        <taxon>Methanothermus</taxon>
    </lineage>
</organism>
<proteinExistence type="predicted"/>
<dbReference type="InterPro" id="IPR014729">
    <property type="entry name" value="Rossmann-like_a/b/a_fold"/>
</dbReference>
<dbReference type="SUPFAM" id="SSF52402">
    <property type="entry name" value="Adenine nucleotide alpha hydrolases-like"/>
    <property type="match status" value="1"/>
</dbReference>
<dbReference type="Pfam" id="PF01902">
    <property type="entry name" value="Diphthami_syn_2"/>
    <property type="match status" value="1"/>
</dbReference>
<dbReference type="InterPro" id="IPR002761">
    <property type="entry name" value="Diphthami_syn_dom"/>
</dbReference>
<dbReference type="EMBL" id="CP002278">
    <property type="protein sequence ID" value="ADP77458.1"/>
    <property type="molecule type" value="Genomic_DNA"/>
</dbReference>
<dbReference type="GO" id="GO:0017178">
    <property type="term" value="F:diphthine-ammonia ligase activity"/>
    <property type="evidence" value="ECO:0007669"/>
    <property type="project" value="TreeGrafter"/>
</dbReference>
<dbReference type="AlphaFoldDB" id="E3GYS6"/>
<evidence type="ECO:0000313" key="3">
    <source>
        <dbReference type="Proteomes" id="UP000002315"/>
    </source>
</evidence>
<dbReference type="NCBIfam" id="TIGR03679">
    <property type="entry name" value="arCOG00187"/>
    <property type="match status" value="1"/>
</dbReference>
<gene>
    <name evidence="2" type="ordered locus">Mfer_0659</name>
</gene>
<feature type="domain" description="Diphthamide synthase" evidence="1">
    <location>
        <begin position="1"/>
        <end position="220"/>
    </location>
</feature>
<evidence type="ECO:0000259" key="1">
    <source>
        <dbReference type="Pfam" id="PF01902"/>
    </source>
</evidence>
<dbReference type="PANTHER" id="PTHR12196:SF2">
    <property type="entry name" value="DIPHTHINE--AMMONIA LIGASE"/>
    <property type="match status" value="1"/>
</dbReference>
<dbReference type="Proteomes" id="UP000002315">
    <property type="component" value="Chromosome"/>
</dbReference>
<dbReference type="OrthoDB" id="372052at2157"/>
<accession>E3GYS6</accession>
<dbReference type="InterPro" id="IPR030662">
    <property type="entry name" value="DPH6/MJ0570"/>
</dbReference>
<dbReference type="NCBIfam" id="TIGR00290">
    <property type="entry name" value="MJ0570_dom"/>
    <property type="match status" value="1"/>
</dbReference>
<dbReference type="PANTHER" id="PTHR12196">
    <property type="entry name" value="DOMAIN OF UNKNOWN FUNCTION 71 DUF71 -CONTAINING PROTEIN"/>
    <property type="match status" value="1"/>
</dbReference>
<dbReference type="Gene3D" id="3.90.1490.10">
    <property type="entry name" value="putative n-type atp pyrophosphatase, domain 2"/>
    <property type="match status" value="1"/>
</dbReference>
<dbReference type="PIRSF" id="PIRSF039123">
    <property type="entry name" value="Diphthamide_synthase"/>
    <property type="match status" value="1"/>
</dbReference>
<reference evidence="2 3" key="1">
    <citation type="journal article" date="2010" name="Stand. Genomic Sci.">
        <title>Complete genome sequence of Methanothermus fervidus type strain (V24S).</title>
        <authorList>
            <person name="Anderson I."/>
            <person name="Djao O.D."/>
            <person name="Misra M."/>
            <person name="Chertkov O."/>
            <person name="Nolan M."/>
            <person name="Lucas S."/>
            <person name="Lapidus A."/>
            <person name="Del Rio T.G."/>
            <person name="Tice H."/>
            <person name="Cheng J.F."/>
            <person name="Tapia R."/>
            <person name="Han C."/>
            <person name="Goodwin L."/>
            <person name="Pitluck S."/>
            <person name="Liolios K."/>
            <person name="Ivanova N."/>
            <person name="Mavromatis K."/>
            <person name="Mikhailova N."/>
            <person name="Pati A."/>
            <person name="Brambilla E."/>
            <person name="Chen A."/>
            <person name="Palaniappan K."/>
            <person name="Land M."/>
            <person name="Hauser L."/>
            <person name="Chang Y.J."/>
            <person name="Jeffries C.D."/>
            <person name="Sikorski J."/>
            <person name="Spring S."/>
            <person name="Rohde M."/>
            <person name="Eichinger K."/>
            <person name="Huber H."/>
            <person name="Wirth R."/>
            <person name="Goker M."/>
            <person name="Detter J.C."/>
            <person name="Woyke T."/>
            <person name="Bristow J."/>
            <person name="Eisen J.A."/>
            <person name="Markowitz V."/>
            <person name="Hugenholtz P."/>
            <person name="Klenk H.P."/>
            <person name="Kyrpides N.C."/>
        </authorList>
    </citation>
    <scope>NUCLEOTIDE SEQUENCE [LARGE SCALE GENOMIC DNA]</scope>
    <source>
        <strain evidence="3">ATCC 43054 / DSM 2088 / JCM 10308 / V24 S</strain>
    </source>
</reference>